<dbReference type="InterPro" id="IPR009389">
    <property type="entry name" value="DUF1045"/>
</dbReference>
<dbReference type="Pfam" id="PF06299">
    <property type="entry name" value="DUF1045"/>
    <property type="match status" value="1"/>
</dbReference>
<sequence length="229" mass="25042">MRYAVYYTPPSGTALALAAADWLGRDAFGERVPRAPDARHGAIVAEPARYGFHATLKAPFRLAEGQTAEALDHALATFCAVRSGPRIGSLALARLGSFFAFVPETPDAGIAALEADAVERFEPFRAPLTEAETARRRPDRLNGRQRDHLAQWGYPHVLDQFRFHMTLTGPCDDTNGSIEAELTARFAGFLGRAYVLEGLALFVQPDPDAPFRFHRYHSFAAEAASEPAT</sequence>
<evidence type="ECO:0000313" key="1">
    <source>
        <dbReference type="EMBL" id="MBB3998644.1"/>
    </source>
</evidence>
<protein>
    <submittedName>
        <fullName evidence="1">Putative phosphonate metabolism protein</fullName>
    </submittedName>
</protein>
<dbReference type="EMBL" id="JACIEK010000006">
    <property type="protein sequence ID" value="MBB3998644.1"/>
    <property type="molecule type" value="Genomic_DNA"/>
</dbReference>
<dbReference type="AlphaFoldDB" id="A0A7W6H4Z3"/>
<accession>A0A7W6H4Z3</accession>
<dbReference type="RefSeq" id="WP_183200184.1">
    <property type="nucleotide sequence ID" value="NZ_JACIEK010000006.1"/>
</dbReference>
<reference evidence="1 2" key="1">
    <citation type="submission" date="2020-08" db="EMBL/GenBank/DDBJ databases">
        <title>Genomic Encyclopedia of Type Strains, Phase IV (KMG-IV): sequencing the most valuable type-strain genomes for metagenomic binning, comparative biology and taxonomic classification.</title>
        <authorList>
            <person name="Goeker M."/>
        </authorList>
    </citation>
    <scope>NUCLEOTIDE SEQUENCE [LARGE SCALE GENOMIC DNA]</scope>
    <source>
        <strain evidence="1 2">DSM 102238</strain>
    </source>
</reference>
<keyword evidence="2" id="KW-1185">Reference proteome</keyword>
<evidence type="ECO:0000313" key="2">
    <source>
        <dbReference type="Proteomes" id="UP000542776"/>
    </source>
</evidence>
<comment type="caution">
    <text evidence="1">The sequence shown here is derived from an EMBL/GenBank/DDBJ whole genome shotgun (WGS) entry which is preliminary data.</text>
</comment>
<name>A0A7W6H4Z3_9HYPH</name>
<dbReference type="Proteomes" id="UP000542776">
    <property type="component" value="Unassembled WGS sequence"/>
</dbReference>
<organism evidence="1 2">
    <name type="scientific">Aureimonas pseudogalii</name>
    <dbReference type="NCBI Taxonomy" id="1744844"/>
    <lineage>
        <taxon>Bacteria</taxon>
        <taxon>Pseudomonadati</taxon>
        <taxon>Pseudomonadota</taxon>
        <taxon>Alphaproteobacteria</taxon>
        <taxon>Hyphomicrobiales</taxon>
        <taxon>Aurantimonadaceae</taxon>
        <taxon>Aureimonas</taxon>
    </lineage>
</organism>
<proteinExistence type="predicted"/>
<gene>
    <name evidence="1" type="ORF">GGR04_002492</name>
</gene>
<dbReference type="PIRSF" id="PIRSF033328">
    <property type="entry name" value="Phest_Mll4975"/>
    <property type="match status" value="1"/>
</dbReference>